<keyword evidence="11" id="KW-1185">Reference proteome</keyword>
<evidence type="ECO:0000256" key="5">
    <source>
        <dbReference type="ARBA" id="ARBA00022741"/>
    </source>
</evidence>
<dbReference type="Proteomes" id="UP001595632">
    <property type="component" value="Unassembled WGS sequence"/>
</dbReference>
<name>A0ABV7GRX9_9RHOB</name>
<reference evidence="11" key="1">
    <citation type="journal article" date="2019" name="Int. J. Syst. Evol. Microbiol.">
        <title>The Global Catalogue of Microorganisms (GCM) 10K type strain sequencing project: providing services to taxonomists for standard genome sequencing and annotation.</title>
        <authorList>
            <consortium name="The Broad Institute Genomics Platform"/>
            <consortium name="The Broad Institute Genome Sequencing Center for Infectious Disease"/>
            <person name="Wu L."/>
            <person name="Ma J."/>
        </authorList>
    </citation>
    <scope>NUCLEOTIDE SEQUENCE [LARGE SCALE GENOMIC DNA]</scope>
    <source>
        <strain evidence="11">KCTC 52366</strain>
    </source>
</reference>
<dbReference type="PROSITE" id="PS00211">
    <property type="entry name" value="ABC_TRANSPORTER_1"/>
    <property type="match status" value="1"/>
</dbReference>
<dbReference type="InterPro" id="IPR003593">
    <property type="entry name" value="AAA+_ATPase"/>
</dbReference>
<evidence type="ECO:0000256" key="6">
    <source>
        <dbReference type="ARBA" id="ARBA00022840"/>
    </source>
</evidence>
<evidence type="ECO:0000313" key="10">
    <source>
        <dbReference type="EMBL" id="MFC3144393.1"/>
    </source>
</evidence>
<evidence type="ECO:0000256" key="2">
    <source>
        <dbReference type="ARBA" id="ARBA00022475"/>
    </source>
</evidence>
<dbReference type="RefSeq" id="WP_275633897.1">
    <property type="nucleotide sequence ID" value="NZ_JARGYD010000006.1"/>
</dbReference>
<evidence type="ECO:0000313" key="11">
    <source>
        <dbReference type="Proteomes" id="UP001595632"/>
    </source>
</evidence>
<dbReference type="InterPro" id="IPR017871">
    <property type="entry name" value="ABC_transporter-like_CS"/>
</dbReference>
<protein>
    <submittedName>
        <fullName evidence="10">Sugar ABC transporter ATP-binding protein</fullName>
    </submittedName>
</protein>
<dbReference type="SUPFAM" id="SSF52540">
    <property type="entry name" value="P-loop containing nucleoside triphosphate hydrolases"/>
    <property type="match status" value="2"/>
</dbReference>
<dbReference type="PROSITE" id="PS50893">
    <property type="entry name" value="ABC_TRANSPORTER_2"/>
    <property type="match status" value="2"/>
</dbReference>
<evidence type="ECO:0000256" key="4">
    <source>
        <dbReference type="ARBA" id="ARBA00022737"/>
    </source>
</evidence>
<comment type="caution">
    <text evidence="10">The sequence shown here is derived from an EMBL/GenBank/DDBJ whole genome shotgun (WGS) entry which is preliminary data.</text>
</comment>
<dbReference type="EMBL" id="JBHRTB010000010">
    <property type="protein sequence ID" value="MFC3144393.1"/>
    <property type="molecule type" value="Genomic_DNA"/>
</dbReference>
<dbReference type="InterPro" id="IPR003439">
    <property type="entry name" value="ABC_transporter-like_ATP-bd"/>
</dbReference>
<keyword evidence="6 10" id="KW-0067">ATP-binding</keyword>
<evidence type="ECO:0000256" key="1">
    <source>
        <dbReference type="ARBA" id="ARBA00022448"/>
    </source>
</evidence>
<evidence type="ECO:0000259" key="9">
    <source>
        <dbReference type="PROSITE" id="PS50893"/>
    </source>
</evidence>
<dbReference type="InterPro" id="IPR027417">
    <property type="entry name" value="P-loop_NTPase"/>
</dbReference>
<keyword evidence="7" id="KW-1278">Translocase</keyword>
<keyword evidence="4" id="KW-0677">Repeat</keyword>
<evidence type="ECO:0000256" key="3">
    <source>
        <dbReference type="ARBA" id="ARBA00022597"/>
    </source>
</evidence>
<dbReference type="PANTHER" id="PTHR43790:SF3">
    <property type="entry name" value="D-ALLOSE IMPORT ATP-BINDING PROTEIN ALSA-RELATED"/>
    <property type="match status" value="1"/>
</dbReference>
<dbReference type="GO" id="GO:0005524">
    <property type="term" value="F:ATP binding"/>
    <property type="evidence" value="ECO:0007669"/>
    <property type="project" value="UniProtKB-KW"/>
</dbReference>
<accession>A0ABV7GRX9</accession>
<keyword evidence="1" id="KW-0813">Transport</keyword>
<dbReference type="PANTHER" id="PTHR43790">
    <property type="entry name" value="CARBOHYDRATE TRANSPORT ATP-BINDING PROTEIN MG119-RELATED"/>
    <property type="match status" value="1"/>
</dbReference>
<keyword evidence="2" id="KW-1003">Cell membrane</keyword>
<keyword evidence="3" id="KW-0762">Sugar transport</keyword>
<proteinExistence type="predicted"/>
<evidence type="ECO:0000256" key="8">
    <source>
        <dbReference type="ARBA" id="ARBA00023136"/>
    </source>
</evidence>
<keyword evidence="5" id="KW-0547">Nucleotide-binding</keyword>
<sequence>MNRDGGHHDTAGGSTAAPVLRLDEVGKSFGPVKVLENVSLTVGAGEVIGLLGENGAGKSTMMNIVSGGLQPNAGEITYDGAPVRFGSIAEGIEAGIAFVHQELSVVGALSVAENLFLGRMPRTSTGLIDRRAMRDGARGMLDAVGARGIDPDALAGSLRAGEQQLVEIARAAARKPKLLILDEPTSSLTPYEVEGFLDFVRRARDEGTAIIFITHRLEEAISLCDRLLVLRNGAVVSDTPSDSATKDQIIADMTGKAGLFAHADRTLTSTETALELKGVTVPGLLDDVSLSVRKGEIFGLFGLVGAGRTELLETICGARAAASGEMRLLGEPLNVSSPAEALAKGIALVPEGRKTAGIFPQHSVRRNASISSLRKVARGGVVSARREASEVGRELDALSVRMEHDERLITTLSGGNQQKVIFARTLLSDPRLLLLDEPTHGVDVGAKAELYDIVRTAADKGLTVIVVSSELPEITALCDRVGVLSKGRLAGVLDRAEMDEAHMLKLAFSAHEAVA</sequence>
<dbReference type="CDD" id="cd03215">
    <property type="entry name" value="ABC_Carb_Monos_II"/>
    <property type="match status" value="1"/>
</dbReference>
<organism evidence="10 11">
    <name type="scientific">Psychromarinibacter halotolerans</name>
    <dbReference type="NCBI Taxonomy" id="1775175"/>
    <lineage>
        <taxon>Bacteria</taxon>
        <taxon>Pseudomonadati</taxon>
        <taxon>Pseudomonadota</taxon>
        <taxon>Alphaproteobacteria</taxon>
        <taxon>Rhodobacterales</taxon>
        <taxon>Paracoccaceae</taxon>
        <taxon>Psychromarinibacter</taxon>
    </lineage>
</organism>
<dbReference type="Pfam" id="PF00005">
    <property type="entry name" value="ABC_tran"/>
    <property type="match status" value="2"/>
</dbReference>
<evidence type="ECO:0000256" key="7">
    <source>
        <dbReference type="ARBA" id="ARBA00022967"/>
    </source>
</evidence>
<dbReference type="Gene3D" id="3.40.50.300">
    <property type="entry name" value="P-loop containing nucleotide triphosphate hydrolases"/>
    <property type="match status" value="2"/>
</dbReference>
<dbReference type="SMART" id="SM00382">
    <property type="entry name" value="AAA"/>
    <property type="match status" value="2"/>
</dbReference>
<feature type="domain" description="ABC transporter" evidence="9">
    <location>
        <begin position="20"/>
        <end position="257"/>
    </location>
</feature>
<dbReference type="CDD" id="cd03216">
    <property type="entry name" value="ABC_Carb_Monos_I"/>
    <property type="match status" value="1"/>
</dbReference>
<dbReference type="InterPro" id="IPR050107">
    <property type="entry name" value="ABC_carbohydrate_import_ATPase"/>
</dbReference>
<feature type="domain" description="ABC transporter" evidence="9">
    <location>
        <begin position="268"/>
        <end position="511"/>
    </location>
</feature>
<keyword evidence="8" id="KW-0472">Membrane</keyword>
<gene>
    <name evidence="10" type="ORF">ACFOGP_16840</name>
</gene>